<evidence type="ECO:0000259" key="5">
    <source>
        <dbReference type="PROSITE" id="PS00623"/>
    </source>
</evidence>
<comment type="caution">
    <text evidence="7">The sequence shown here is derived from an EMBL/GenBank/DDBJ whole genome shotgun (WGS) entry which is preliminary data.</text>
</comment>
<dbReference type="PANTHER" id="PTHR11552:SF78">
    <property type="entry name" value="GLUCOSE-METHANOL-CHOLINE OXIDOREDUCTASE N-TERMINAL DOMAIN-CONTAINING PROTEIN"/>
    <property type="match status" value="1"/>
</dbReference>
<feature type="domain" description="Glucose-methanol-choline oxidoreductase N-terminal" evidence="6">
    <location>
        <begin position="266"/>
        <end position="280"/>
    </location>
</feature>
<dbReference type="InterPro" id="IPR036188">
    <property type="entry name" value="FAD/NAD-bd_sf"/>
</dbReference>
<dbReference type="Gene3D" id="3.50.50.60">
    <property type="entry name" value="FAD/NAD(P)-binding domain"/>
    <property type="match status" value="1"/>
</dbReference>
<protein>
    <recommendedName>
        <fullName evidence="5 6">Glucose-methanol-choline oxidoreductase N-terminal domain-containing protein</fullName>
    </recommendedName>
</protein>
<keyword evidence="8" id="KW-1185">Reference proteome</keyword>
<dbReference type="SUPFAM" id="SSF51905">
    <property type="entry name" value="FAD/NAD(P)-binding domain"/>
    <property type="match status" value="1"/>
</dbReference>
<keyword evidence="4" id="KW-0285">Flavoprotein</keyword>
<comment type="similarity">
    <text evidence="2 4">Belongs to the GMC oxidoreductase family.</text>
</comment>
<evidence type="ECO:0000256" key="3">
    <source>
        <dbReference type="PIRSR" id="PIRSR000137-2"/>
    </source>
</evidence>
<dbReference type="Proteomes" id="UP001295794">
    <property type="component" value="Unassembled WGS sequence"/>
</dbReference>
<dbReference type="GO" id="GO:0016614">
    <property type="term" value="F:oxidoreductase activity, acting on CH-OH group of donors"/>
    <property type="evidence" value="ECO:0007669"/>
    <property type="project" value="InterPro"/>
</dbReference>
<dbReference type="InterPro" id="IPR012132">
    <property type="entry name" value="GMC_OxRdtase"/>
</dbReference>
<dbReference type="InterPro" id="IPR007867">
    <property type="entry name" value="GMC_OxRtase_C"/>
</dbReference>
<name>A0AAD2K431_9AGAR</name>
<evidence type="ECO:0000313" key="7">
    <source>
        <dbReference type="EMBL" id="CAK5277825.1"/>
    </source>
</evidence>
<evidence type="ECO:0000256" key="4">
    <source>
        <dbReference type="RuleBase" id="RU003968"/>
    </source>
</evidence>
<evidence type="ECO:0000313" key="8">
    <source>
        <dbReference type="Proteomes" id="UP001295794"/>
    </source>
</evidence>
<evidence type="ECO:0000256" key="2">
    <source>
        <dbReference type="ARBA" id="ARBA00010790"/>
    </source>
</evidence>
<dbReference type="AlphaFoldDB" id="A0AAD2K431"/>
<dbReference type="Gene3D" id="3.30.560.10">
    <property type="entry name" value="Glucose Oxidase, domain 3"/>
    <property type="match status" value="1"/>
</dbReference>
<feature type="domain" description="Glucose-methanol-choline oxidoreductase N-terminal" evidence="5">
    <location>
        <begin position="85"/>
        <end position="108"/>
    </location>
</feature>
<dbReference type="GO" id="GO:0050660">
    <property type="term" value="F:flavin adenine dinucleotide binding"/>
    <property type="evidence" value="ECO:0007669"/>
    <property type="project" value="InterPro"/>
</dbReference>
<reference evidence="7" key="1">
    <citation type="submission" date="2023-11" db="EMBL/GenBank/DDBJ databases">
        <authorList>
            <person name="De Vega J J."/>
            <person name="De Vega J J."/>
        </authorList>
    </citation>
    <scope>NUCLEOTIDE SEQUENCE</scope>
</reference>
<dbReference type="InterPro" id="IPR000172">
    <property type="entry name" value="GMC_OxRdtase_N"/>
</dbReference>
<comment type="cofactor">
    <cofactor evidence="1 3">
        <name>FAD</name>
        <dbReference type="ChEBI" id="CHEBI:57692"/>
    </cofactor>
</comment>
<proteinExistence type="inferred from homology"/>
<evidence type="ECO:0000259" key="6">
    <source>
        <dbReference type="PROSITE" id="PS00624"/>
    </source>
</evidence>
<feature type="binding site" evidence="3">
    <location>
        <begin position="540"/>
        <end position="541"/>
    </location>
    <ligand>
        <name>FAD</name>
        <dbReference type="ChEBI" id="CHEBI:57692"/>
    </ligand>
</feature>
<dbReference type="Pfam" id="PF05199">
    <property type="entry name" value="GMC_oxred_C"/>
    <property type="match status" value="1"/>
</dbReference>
<feature type="binding site" evidence="3">
    <location>
        <position position="229"/>
    </location>
    <ligand>
        <name>FAD</name>
        <dbReference type="ChEBI" id="CHEBI:57692"/>
    </ligand>
</feature>
<gene>
    <name evidence="7" type="ORF">MYCIT1_LOCUS26959</name>
</gene>
<accession>A0AAD2K431</accession>
<dbReference type="PIRSF" id="PIRSF000137">
    <property type="entry name" value="Alcohol_oxidase"/>
    <property type="match status" value="1"/>
</dbReference>
<dbReference type="PANTHER" id="PTHR11552">
    <property type="entry name" value="GLUCOSE-METHANOL-CHOLINE GMC OXIDOREDUCTASE"/>
    <property type="match status" value="1"/>
</dbReference>
<dbReference type="PROSITE" id="PS00624">
    <property type="entry name" value="GMC_OXRED_2"/>
    <property type="match status" value="1"/>
</dbReference>
<keyword evidence="3 4" id="KW-0274">FAD</keyword>
<dbReference type="EMBL" id="CAVNYO010000421">
    <property type="protein sequence ID" value="CAK5277825.1"/>
    <property type="molecule type" value="Genomic_DNA"/>
</dbReference>
<organism evidence="7 8">
    <name type="scientific">Mycena citricolor</name>
    <dbReference type="NCBI Taxonomy" id="2018698"/>
    <lineage>
        <taxon>Eukaryota</taxon>
        <taxon>Fungi</taxon>
        <taxon>Dikarya</taxon>
        <taxon>Basidiomycota</taxon>
        <taxon>Agaricomycotina</taxon>
        <taxon>Agaricomycetes</taxon>
        <taxon>Agaricomycetidae</taxon>
        <taxon>Agaricales</taxon>
        <taxon>Marasmiineae</taxon>
        <taxon>Mycenaceae</taxon>
        <taxon>Mycena</taxon>
    </lineage>
</organism>
<dbReference type="PROSITE" id="PS00623">
    <property type="entry name" value="GMC_OXRED_1"/>
    <property type="match status" value="1"/>
</dbReference>
<evidence type="ECO:0000256" key="1">
    <source>
        <dbReference type="ARBA" id="ARBA00001974"/>
    </source>
</evidence>
<feature type="binding site" evidence="3">
    <location>
        <begin position="16"/>
        <end position="17"/>
    </location>
    <ligand>
        <name>FAD</name>
        <dbReference type="ChEBI" id="CHEBI:57692"/>
    </ligand>
</feature>
<dbReference type="Pfam" id="PF00732">
    <property type="entry name" value="GMC_oxred_N"/>
    <property type="match status" value="1"/>
</dbReference>
<dbReference type="SUPFAM" id="SSF54373">
    <property type="entry name" value="FAD-linked reductases, C-terminal domain"/>
    <property type="match status" value="1"/>
</dbReference>
<sequence length="609" mass="64514">MEFEQSFDIIFAGGGTTACIIAARLSAAAPSLSILIVEDGPDTLDSPMHLQPALFIENMRNPASPTMQFHGTRDASGKLSSVNHGRCVGGSSVINAMIYNRAAASDYDDWARAGNPGWGAEDLIPLAKKLETYQGKIVNDTHGSSGPIQVSPARALGLGADFLDAAAAYPRGRSFTDDLNGFGPVDVYGRWPKYIDGPSGRRSDAANTCLYPRLGTTASNIRIISRARVSAVLFDGSTAVGVEYHSRDPGTVHRVGASKMVVISAGAFCSPAILERSGVGQQARLELLGVPVVAEIPGVGENYNGSCRFFSQITADAQFLRDHIGAAPSYFADESQLTLDGVLENLSATGDAERGVVASNGFDAGIKLRPNDSDLEVLGPGFQPRWESFFMDAPDKSVLVAILAAMSLQAVLQKCDHESGSTAVFSLTYYLCYPGSAGSVHATSTDPYAALDIATQLLTKEEDVLALRWGYKWTRELVRRMASFHGEVPASHPHFADTSAAKAILLGEQHVGAQAPEIQYSAEDDRAIDAYHRAVGAATWHGLGTCAMKPKAAGGVVDARLNVYGTARLKVADMSIAPHNVLANTYNTALIIGEKAALIIAEDLGVPLA</sequence>